<evidence type="ECO:0000313" key="3">
    <source>
        <dbReference type="EMBL" id="CAG2184480.1"/>
    </source>
</evidence>
<name>A0A8S3PM73_MYTED</name>
<dbReference type="OrthoDB" id="8052050at2759"/>
<dbReference type="Proteomes" id="UP000683360">
    <property type="component" value="Unassembled WGS sequence"/>
</dbReference>
<dbReference type="Gene3D" id="3.60.10.10">
    <property type="entry name" value="Endonuclease/exonuclease/phosphatase"/>
    <property type="match status" value="1"/>
</dbReference>
<sequence>MYSISSIDSRLSKLESMDKKLDKFDGLCEAVDSLFTRVKTSESDVKKLTSQVSELNNTCDSFNIKLDELNAEKDNLWIAQASGGSGSPGKGSKLKKEIAEIHKQNSELKSTVSDLQYEATKNNLIFYGIVDMPGEDVQNLLSGFVRYEMDVKTNINFRSVRRMNSKFKPRPIIATFDNFKQREVVKSSAYKLKSSPFGLSVQYTPDVLAKRKQLLPIQREARAQQAKAVMIRDKLYINNELFDQIKHKQFLPKMETQIPNEKIEDIVTSDKNLFIACVYIPPVRSNFYKLYNCDLFVDLENSIELYSSLGDVILLGDTNSRTGAIDDFVSNDSIHSTIRNRLDDIFDYSADIELNVRNNPDNNTNCYGPKLISLCKASGLRILNGRHKNGFANDFTFCGANGMSVIDYLLVPVSLFPIVRQLIVSNFTTFSDHAFLHIQLSLLCNKQNSTRFPDDENREKLSQDKFKWNDELKEQCRDCLLNNMEKINMCRERIDFDGQQLLDNSLDEFTSTLNDIMAPFFKKRTINFKSCRSNICDDKPWFNAQCKDLHRRYINCLNIFNRLKSQLNHSNLIRAKKDYKTLERRLKQEYMRTEGNMLDIMRLTNPKLFYKKFKRKASPKHAVPLKLFHEHFKSLCSSDTDAVLDDSQFNNTDGECRNIINMDKLPAYLVKSIENACSIFDNITFTIHGDESKARISIMFGQSDNKQSRRKSKSMERRNNKRMAEYIQKVAKKDDNLDRNKSILQETIDDDQLMEIETANLRSTKTDTIVENGALNLHKNNAPFSNIHSEIDELEDKNNFTKQPEMSENRLFETMKTDDNDTTISTANENLEQSEESEKHDDDDDDDDDDNDDNDDDDDVDDNDNEDNDDDDNDDDNDDDDYVDDNDNGDNDDDDDDDNDDIIAVKIDDIISKAVIKKSRLYPDKFIAKLKGTGDIIKYDRGSDEVEQVNPNDVDYQIYKKNVEHDFVDVRTYGFRPNDTNDKLLLMAKFAFDKELFVCKK</sequence>
<reference evidence="3" key="1">
    <citation type="submission" date="2021-03" db="EMBL/GenBank/DDBJ databases">
        <authorList>
            <person name="Bekaert M."/>
        </authorList>
    </citation>
    <scope>NUCLEOTIDE SEQUENCE</scope>
</reference>
<evidence type="ECO:0000256" key="1">
    <source>
        <dbReference type="SAM" id="Coils"/>
    </source>
</evidence>
<keyword evidence="4" id="KW-1185">Reference proteome</keyword>
<feature type="region of interest" description="Disordered" evidence="2">
    <location>
        <begin position="797"/>
        <end position="900"/>
    </location>
</feature>
<dbReference type="EMBL" id="CAJPWZ010000006">
    <property type="protein sequence ID" value="CAG2184480.1"/>
    <property type="molecule type" value="Genomic_DNA"/>
</dbReference>
<accession>A0A8S3PM73</accession>
<organism evidence="3 4">
    <name type="scientific">Mytilus edulis</name>
    <name type="common">Blue mussel</name>
    <dbReference type="NCBI Taxonomy" id="6550"/>
    <lineage>
        <taxon>Eukaryota</taxon>
        <taxon>Metazoa</taxon>
        <taxon>Spiralia</taxon>
        <taxon>Lophotrochozoa</taxon>
        <taxon>Mollusca</taxon>
        <taxon>Bivalvia</taxon>
        <taxon>Autobranchia</taxon>
        <taxon>Pteriomorphia</taxon>
        <taxon>Mytilida</taxon>
        <taxon>Mytiloidea</taxon>
        <taxon>Mytilidae</taxon>
        <taxon>Mytilinae</taxon>
        <taxon>Mytilus</taxon>
    </lineage>
</organism>
<evidence type="ECO:0008006" key="5">
    <source>
        <dbReference type="Google" id="ProtNLM"/>
    </source>
</evidence>
<gene>
    <name evidence="3" type="ORF">MEDL_151</name>
</gene>
<evidence type="ECO:0000313" key="4">
    <source>
        <dbReference type="Proteomes" id="UP000683360"/>
    </source>
</evidence>
<proteinExistence type="predicted"/>
<dbReference type="Gene3D" id="1.10.287.1490">
    <property type="match status" value="1"/>
</dbReference>
<feature type="coiled-coil region" evidence="1">
    <location>
        <begin position="38"/>
        <end position="72"/>
    </location>
</feature>
<feature type="region of interest" description="Disordered" evidence="2">
    <location>
        <begin position="702"/>
        <end position="721"/>
    </location>
</feature>
<feature type="compositionally biased region" description="Acidic residues" evidence="2">
    <location>
        <begin position="841"/>
        <end position="900"/>
    </location>
</feature>
<comment type="caution">
    <text evidence="3">The sequence shown here is derived from an EMBL/GenBank/DDBJ whole genome shotgun (WGS) entry which is preliminary data.</text>
</comment>
<keyword evidence="1" id="KW-0175">Coiled coil</keyword>
<dbReference type="InterPro" id="IPR036691">
    <property type="entry name" value="Endo/exonu/phosph_ase_sf"/>
</dbReference>
<feature type="compositionally biased region" description="Polar residues" evidence="2">
    <location>
        <begin position="822"/>
        <end position="831"/>
    </location>
</feature>
<protein>
    <recommendedName>
        <fullName evidence="5">Endonuclease/exonuclease/phosphatase domain-containing protein</fullName>
    </recommendedName>
</protein>
<dbReference type="SUPFAM" id="SSF56219">
    <property type="entry name" value="DNase I-like"/>
    <property type="match status" value="1"/>
</dbReference>
<evidence type="ECO:0000256" key="2">
    <source>
        <dbReference type="SAM" id="MobiDB-lite"/>
    </source>
</evidence>
<dbReference type="AlphaFoldDB" id="A0A8S3PM73"/>
<feature type="compositionally biased region" description="Basic and acidic residues" evidence="2">
    <location>
        <begin position="805"/>
        <end position="819"/>
    </location>
</feature>